<organism evidence="2 3">
    <name type="scientific">Segatella copri</name>
    <dbReference type="NCBI Taxonomy" id="165179"/>
    <lineage>
        <taxon>Bacteria</taxon>
        <taxon>Pseudomonadati</taxon>
        <taxon>Bacteroidota</taxon>
        <taxon>Bacteroidia</taxon>
        <taxon>Bacteroidales</taxon>
        <taxon>Prevotellaceae</taxon>
        <taxon>Segatella</taxon>
    </lineage>
</organism>
<dbReference type="RefSeq" id="WP_264966949.1">
    <property type="nucleotide sequence ID" value="NZ_JAPDVK010000004.1"/>
</dbReference>
<comment type="caution">
    <text evidence="2">The sequence shown here is derived from an EMBL/GenBank/DDBJ whole genome shotgun (WGS) entry which is preliminary data.</text>
</comment>
<proteinExistence type="predicted"/>
<dbReference type="AlphaFoldDB" id="A0AAP3BGX5"/>
<reference evidence="2" key="1">
    <citation type="submission" date="2022-11" db="EMBL/GenBank/DDBJ databases">
        <title>Genomic repertoires linked with pathogenic potency of arthritogenic Prevotella copri isolated from the gut of rheumatoid arthritis patients.</title>
        <authorList>
            <person name="Nii T."/>
            <person name="Maeda Y."/>
            <person name="Motooka D."/>
            <person name="Naito M."/>
            <person name="Matsumoto Y."/>
            <person name="Ogawa T."/>
            <person name="Oguro-Igashira E."/>
            <person name="Kishikawa T."/>
            <person name="Yamashita M."/>
            <person name="Koizumi S."/>
            <person name="Kurakawa T."/>
            <person name="Okumura R."/>
            <person name="Kayama H."/>
            <person name="Murakami M."/>
            <person name="Sakaguchi T."/>
            <person name="Das B."/>
            <person name="Nakamura S."/>
            <person name="Okada Y."/>
            <person name="Kumanogoh A."/>
            <person name="Takeda K."/>
        </authorList>
    </citation>
    <scope>NUCLEOTIDE SEQUENCE</scope>
    <source>
        <strain evidence="2">F3-75</strain>
    </source>
</reference>
<name>A0AAP3BGX5_9BACT</name>
<evidence type="ECO:0000313" key="2">
    <source>
        <dbReference type="EMBL" id="MCW4129469.1"/>
    </source>
</evidence>
<dbReference type="Proteomes" id="UP001209344">
    <property type="component" value="Unassembled WGS sequence"/>
</dbReference>
<evidence type="ECO:0000256" key="1">
    <source>
        <dbReference type="SAM" id="Phobius"/>
    </source>
</evidence>
<feature type="transmembrane region" description="Helical" evidence="1">
    <location>
        <begin position="63"/>
        <end position="83"/>
    </location>
</feature>
<sequence length="120" mass="14315">MEKEFEEYWSAHSKRLLLNAPGKLRQEYLESTKLDTPMDWVCYIFPVAAGILIQPYVNLKSEVLAWAIILLIVVVLFVLLQMVKPFFQKKKSTIQATDQIKQYYYERYKKYGLDKMEPWN</sequence>
<dbReference type="EMBL" id="JAPDVK010000004">
    <property type="protein sequence ID" value="MCW4129469.1"/>
    <property type="molecule type" value="Genomic_DNA"/>
</dbReference>
<protein>
    <submittedName>
        <fullName evidence="2">Uncharacterized protein</fullName>
    </submittedName>
</protein>
<evidence type="ECO:0000313" key="3">
    <source>
        <dbReference type="Proteomes" id="UP001209344"/>
    </source>
</evidence>
<keyword evidence="1" id="KW-0812">Transmembrane</keyword>
<gene>
    <name evidence="2" type="ORF">ONT16_14710</name>
</gene>
<keyword evidence="1" id="KW-1133">Transmembrane helix</keyword>
<feature type="transmembrane region" description="Helical" evidence="1">
    <location>
        <begin position="40"/>
        <end position="57"/>
    </location>
</feature>
<accession>A0AAP3BGX5</accession>
<keyword evidence="1" id="KW-0472">Membrane</keyword>